<comment type="caution">
    <text evidence="14">The sequence shown here is derived from an EMBL/GenBank/DDBJ whole genome shotgun (WGS) entry which is preliminary data.</text>
</comment>
<evidence type="ECO:0000256" key="3">
    <source>
        <dbReference type="ARBA" id="ARBA00022490"/>
    </source>
</evidence>
<protein>
    <recommendedName>
        <fullName evidence="12">UDP-N-acetylglucosamine 1-carboxyvinyltransferase</fullName>
        <ecNumber evidence="12">2.5.1.7</ecNumber>
    </recommendedName>
    <alternativeName>
        <fullName evidence="12">Enoylpyruvate transferase</fullName>
    </alternativeName>
    <alternativeName>
        <fullName evidence="12">UDP-N-acetylglucosamine enolpyruvyl transferase</fullName>
        <shortName evidence="12">EPT</shortName>
    </alternativeName>
</protein>
<evidence type="ECO:0000256" key="10">
    <source>
        <dbReference type="ARBA" id="ARBA00038367"/>
    </source>
</evidence>
<evidence type="ECO:0000256" key="11">
    <source>
        <dbReference type="ARBA" id="ARBA00047527"/>
    </source>
</evidence>
<feature type="active site" description="Proton donor" evidence="12">
    <location>
        <position position="116"/>
    </location>
</feature>
<keyword evidence="4 12" id="KW-0132">Cell division</keyword>
<dbReference type="Proteomes" id="UP000650524">
    <property type="component" value="Unassembled WGS sequence"/>
</dbReference>
<dbReference type="InterPro" id="IPR005750">
    <property type="entry name" value="UDP_GlcNAc_COvinyl_MurA"/>
</dbReference>
<dbReference type="GO" id="GO:0019277">
    <property type="term" value="P:UDP-N-acetylgalactosamine biosynthetic process"/>
    <property type="evidence" value="ECO:0007669"/>
    <property type="project" value="InterPro"/>
</dbReference>
<evidence type="ECO:0000256" key="7">
    <source>
        <dbReference type="ARBA" id="ARBA00022984"/>
    </source>
</evidence>
<comment type="caution">
    <text evidence="12">Lacks conserved residue(s) required for the propagation of feature annotation.</text>
</comment>
<evidence type="ECO:0000256" key="6">
    <source>
        <dbReference type="ARBA" id="ARBA00022960"/>
    </source>
</evidence>
<dbReference type="GO" id="GO:0008760">
    <property type="term" value="F:UDP-N-acetylglucosamine 1-carboxyvinyltransferase activity"/>
    <property type="evidence" value="ECO:0007669"/>
    <property type="project" value="UniProtKB-UniRule"/>
</dbReference>
<dbReference type="SUPFAM" id="SSF55205">
    <property type="entry name" value="EPT/RTPC-like"/>
    <property type="match status" value="1"/>
</dbReference>
<keyword evidence="8 12" id="KW-0131">Cell cycle</keyword>
<keyword evidence="5 12" id="KW-0808">Transferase</keyword>
<feature type="domain" description="Enolpyruvate transferase" evidence="13">
    <location>
        <begin position="7"/>
        <end position="405"/>
    </location>
</feature>
<dbReference type="InterPro" id="IPR001986">
    <property type="entry name" value="Enolpyruvate_Tfrase_dom"/>
</dbReference>
<dbReference type="NCBIfam" id="NF006873">
    <property type="entry name" value="PRK09369.1"/>
    <property type="match status" value="1"/>
</dbReference>
<evidence type="ECO:0000256" key="12">
    <source>
        <dbReference type="HAMAP-Rule" id="MF_00111"/>
    </source>
</evidence>
<evidence type="ECO:0000259" key="13">
    <source>
        <dbReference type="Pfam" id="PF00275"/>
    </source>
</evidence>
<dbReference type="InterPro" id="IPR013792">
    <property type="entry name" value="RNA3'P_cycl/enolpyr_Trfase_a/b"/>
</dbReference>
<comment type="function">
    <text evidence="12">Cell wall formation. Adds enolpyruvyl to UDP-N-acetylglucosamine.</text>
</comment>
<keyword evidence="12" id="KW-0670">Pyruvate</keyword>
<dbReference type="InterPro" id="IPR050068">
    <property type="entry name" value="MurA_subfamily"/>
</dbReference>
<dbReference type="GO" id="GO:0009252">
    <property type="term" value="P:peptidoglycan biosynthetic process"/>
    <property type="evidence" value="ECO:0007669"/>
    <property type="project" value="UniProtKB-UniRule"/>
</dbReference>
<dbReference type="CDD" id="cd01555">
    <property type="entry name" value="UdpNAET"/>
    <property type="match status" value="1"/>
</dbReference>
<feature type="binding site" evidence="12">
    <location>
        <begin position="22"/>
        <end position="23"/>
    </location>
    <ligand>
        <name>phosphoenolpyruvate</name>
        <dbReference type="ChEBI" id="CHEBI:58702"/>
    </ligand>
</feature>
<keyword evidence="3 12" id="KW-0963">Cytoplasm</keyword>
<evidence type="ECO:0000313" key="14">
    <source>
        <dbReference type="EMBL" id="MBC8178271.1"/>
    </source>
</evidence>
<dbReference type="NCBIfam" id="TIGR01072">
    <property type="entry name" value="murA"/>
    <property type="match status" value="1"/>
</dbReference>
<dbReference type="Gene3D" id="3.65.10.10">
    <property type="entry name" value="Enolpyruvate transferase domain"/>
    <property type="match status" value="2"/>
</dbReference>
<sequence length="418" mass="45334">MDKIIIEGGRPLKGSVKISGAKNAALPAIAASLLTGGWHRLNRIPQLRDINTIKSIMSKLGTIFREEDDILEINTDNLTGFEAPYELVKTMRASILLLGPLLARYGKAKISLPGGCAIGARPVNLHLKALVAMGADIYLDHGYINAETNGLRGAEIFFDIPTVTGTENIMMAAVTAKGKTVLRNSANEPEVLDLADTLRAMGAHIEGDGTDTITIEGVNDLKPCQHSIIPDRIEAGTFMIGAAITRGNIRIEGCLPGHLTSLIEKLRLTGAGIDLTDESITVRGPDLIESVDVMTMPYPGFPTDLQAQFMSLMAVANGWSMIRETIFENRFIHVGELRRMGADIEINGSQALIKGKERLFSAPVMATDLRASASLVLAGLVAEGDRTEVHRIYHLDRGYEAIEKKFRGLGASIWREKE</sequence>
<dbReference type="HAMAP" id="MF_00111">
    <property type="entry name" value="MurA"/>
    <property type="match status" value="1"/>
</dbReference>
<dbReference type="PANTHER" id="PTHR43783:SF1">
    <property type="entry name" value="UDP-N-ACETYLGLUCOSAMINE 1-CARBOXYVINYLTRANSFERASE"/>
    <property type="match status" value="1"/>
</dbReference>
<gene>
    <name evidence="12 14" type="primary">murA</name>
    <name evidence="14" type="ORF">H8E19_12775</name>
</gene>
<evidence type="ECO:0000256" key="1">
    <source>
        <dbReference type="ARBA" id="ARBA00004496"/>
    </source>
</evidence>
<dbReference type="GO" id="GO:0051301">
    <property type="term" value="P:cell division"/>
    <property type="evidence" value="ECO:0007669"/>
    <property type="project" value="UniProtKB-KW"/>
</dbReference>
<evidence type="ECO:0000256" key="4">
    <source>
        <dbReference type="ARBA" id="ARBA00022618"/>
    </source>
</evidence>
<dbReference type="FunFam" id="3.65.10.10:FF:000001">
    <property type="entry name" value="UDP-N-acetylglucosamine 1-carboxyvinyltransferase"/>
    <property type="match status" value="1"/>
</dbReference>
<dbReference type="GO" id="GO:0005737">
    <property type="term" value="C:cytoplasm"/>
    <property type="evidence" value="ECO:0007669"/>
    <property type="project" value="UniProtKB-SubCell"/>
</dbReference>
<accession>A0A8J6N119</accession>
<comment type="similarity">
    <text evidence="10 12">Belongs to the EPSP synthase family. MurA subfamily.</text>
</comment>
<evidence type="ECO:0000256" key="5">
    <source>
        <dbReference type="ARBA" id="ARBA00022679"/>
    </source>
</evidence>
<comment type="pathway">
    <text evidence="2 12">Cell wall biogenesis; peptidoglycan biosynthesis.</text>
</comment>
<dbReference type="AlphaFoldDB" id="A0A8J6N119"/>
<comment type="subcellular location">
    <subcellularLocation>
        <location evidence="1 12">Cytoplasm</location>
    </subcellularLocation>
</comment>
<evidence type="ECO:0000256" key="2">
    <source>
        <dbReference type="ARBA" id="ARBA00004752"/>
    </source>
</evidence>
<feature type="binding site" evidence="12">
    <location>
        <position position="304"/>
    </location>
    <ligand>
        <name>UDP-N-acetyl-alpha-D-glucosamine</name>
        <dbReference type="ChEBI" id="CHEBI:57705"/>
    </ligand>
</feature>
<dbReference type="InterPro" id="IPR036968">
    <property type="entry name" value="Enolpyruvate_Tfrase_sf"/>
</dbReference>
<feature type="binding site" evidence="12">
    <location>
        <position position="326"/>
    </location>
    <ligand>
        <name>UDP-N-acetyl-alpha-D-glucosamine</name>
        <dbReference type="ChEBI" id="CHEBI:57705"/>
    </ligand>
</feature>
<feature type="modified residue" description="2-(S-cysteinyl)pyruvic acid O-phosphothioketal" evidence="12">
    <location>
        <position position="116"/>
    </location>
</feature>
<name>A0A8J6N119_9DELT</name>
<proteinExistence type="inferred from homology"/>
<dbReference type="PANTHER" id="PTHR43783">
    <property type="entry name" value="UDP-N-ACETYLGLUCOSAMINE 1-CARBOXYVINYLTRANSFERASE"/>
    <property type="match status" value="1"/>
</dbReference>
<reference evidence="14 15" key="1">
    <citation type="submission" date="2020-08" db="EMBL/GenBank/DDBJ databases">
        <title>Bridging the membrane lipid divide: bacteria of the FCB group superphylum have the potential to synthesize archaeal ether lipids.</title>
        <authorList>
            <person name="Villanueva L."/>
            <person name="Von Meijenfeldt F.A.B."/>
            <person name="Westbye A.B."/>
            <person name="Yadav S."/>
            <person name="Hopmans E.C."/>
            <person name="Dutilh B.E."/>
            <person name="Sinninghe Damste J.S."/>
        </authorList>
    </citation>
    <scope>NUCLEOTIDE SEQUENCE [LARGE SCALE GENOMIC DNA]</scope>
    <source>
        <strain evidence="14">NIOZ-UU27</strain>
    </source>
</reference>
<keyword evidence="9 12" id="KW-0961">Cell wall biogenesis/degradation</keyword>
<dbReference type="EC" id="2.5.1.7" evidence="12"/>
<dbReference type="GO" id="GO:0008360">
    <property type="term" value="P:regulation of cell shape"/>
    <property type="evidence" value="ECO:0007669"/>
    <property type="project" value="UniProtKB-KW"/>
</dbReference>
<dbReference type="Pfam" id="PF00275">
    <property type="entry name" value="EPSP_synthase"/>
    <property type="match status" value="1"/>
</dbReference>
<evidence type="ECO:0000256" key="8">
    <source>
        <dbReference type="ARBA" id="ARBA00023306"/>
    </source>
</evidence>
<feature type="binding site" evidence="12">
    <location>
        <position position="92"/>
    </location>
    <ligand>
        <name>UDP-N-acetyl-alpha-D-glucosamine</name>
        <dbReference type="ChEBI" id="CHEBI:57705"/>
    </ligand>
</feature>
<organism evidence="14 15">
    <name type="scientific">Candidatus Desulfacyla euxinica</name>
    <dbReference type="NCBI Taxonomy" id="2841693"/>
    <lineage>
        <taxon>Bacteria</taxon>
        <taxon>Deltaproteobacteria</taxon>
        <taxon>Candidatus Desulfacyla</taxon>
    </lineage>
</organism>
<dbReference type="GO" id="GO:0071555">
    <property type="term" value="P:cell wall organization"/>
    <property type="evidence" value="ECO:0007669"/>
    <property type="project" value="UniProtKB-KW"/>
</dbReference>
<keyword evidence="7 12" id="KW-0573">Peptidoglycan synthesis</keyword>
<dbReference type="EMBL" id="JACNJD010000268">
    <property type="protein sequence ID" value="MBC8178271.1"/>
    <property type="molecule type" value="Genomic_DNA"/>
</dbReference>
<dbReference type="UniPathway" id="UPA00219"/>
<evidence type="ECO:0000256" key="9">
    <source>
        <dbReference type="ARBA" id="ARBA00023316"/>
    </source>
</evidence>
<comment type="catalytic activity">
    <reaction evidence="11 12">
        <text>phosphoenolpyruvate + UDP-N-acetyl-alpha-D-glucosamine = UDP-N-acetyl-3-O-(1-carboxyvinyl)-alpha-D-glucosamine + phosphate</text>
        <dbReference type="Rhea" id="RHEA:18681"/>
        <dbReference type="ChEBI" id="CHEBI:43474"/>
        <dbReference type="ChEBI" id="CHEBI:57705"/>
        <dbReference type="ChEBI" id="CHEBI:58702"/>
        <dbReference type="ChEBI" id="CHEBI:68483"/>
        <dbReference type="EC" id="2.5.1.7"/>
    </reaction>
</comment>
<evidence type="ECO:0000313" key="15">
    <source>
        <dbReference type="Proteomes" id="UP000650524"/>
    </source>
</evidence>
<keyword evidence="6 12" id="KW-0133">Cell shape</keyword>